<evidence type="ECO:0000313" key="1">
    <source>
        <dbReference type="EMBL" id="PSJ04424.1"/>
    </source>
</evidence>
<dbReference type="OrthoDB" id="9975358at2"/>
<comment type="caution">
    <text evidence="1">The sequence shown here is derived from an EMBL/GenBank/DDBJ whole genome shotgun (WGS) entry which is preliminary data.</text>
</comment>
<name>A0A2P7MT58_9CYAN</name>
<dbReference type="EMBL" id="PXXO01000012">
    <property type="protein sequence ID" value="PSJ04424.1"/>
    <property type="molecule type" value="Genomic_DNA"/>
</dbReference>
<dbReference type="Proteomes" id="UP000243002">
    <property type="component" value="Unassembled WGS sequence"/>
</dbReference>
<organism evidence="1 2">
    <name type="scientific">Cyanobium usitatum str. Tous</name>
    <dbReference type="NCBI Taxonomy" id="2116684"/>
    <lineage>
        <taxon>Bacteria</taxon>
        <taxon>Bacillati</taxon>
        <taxon>Cyanobacteriota</taxon>
        <taxon>Cyanophyceae</taxon>
        <taxon>Synechococcales</taxon>
        <taxon>Prochlorococcaceae</taxon>
        <taxon>Cyanobium</taxon>
    </lineage>
</organism>
<evidence type="ECO:0000313" key="2">
    <source>
        <dbReference type="Proteomes" id="UP000243002"/>
    </source>
</evidence>
<sequence>MKTAVMVASASRHQQEDEFICEQERSILSRLASGLELSPDQLKTIESEAAEELKEHPNLWQVLFSLFGNRFDFPVLG</sequence>
<dbReference type="AlphaFoldDB" id="A0A2P7MT58"/>
<protein>
    <submittedName>
        <fullName evidence="1">Uncharacterized protein</fullName>
    </submittedName>
</protein>
<accession>A0A2P7MT58</accession>
<keyword evidence="2" id="KW-1185">Reference proteome</keyword>
<reference evidence="1 2" key="1">
    <citation type="journal article" date="2018" name="Environ. Microbiol.">
        <title>Ecological and genomic features of two widespread freshwater picocyanobacteria.</title>
        <authorList>
            <person name="Cabello-Yeves P.J."/>
            <person name="Picazo A."/>
            <person name="Camacho A."/>
            <person name="Callieri C."/>
            <person name="Rosselli R."/>
            <person name="Roda-Garcia J.J."/>
            <person name="Coutinho F.H."/>
            <person name="Rodriguez-Valera F."/>
        </authorList>
    </citation>
    <scope>NUCLEOTIDE SEQUENCE [LARGE SCALE GENOMIC DNA]</scope>
    <source>
        <strain evidence="1 2">Tous</strain>
    </source>
</reference>
<gene>
    <name evidence="1" type="ORF">C7K55_10465</name>
</gene>
<dbReference type="RefSeq" id="WP_106632676.1">
    <property type="nucleotide sequence ID" value="NZ_PXXO01000012.1"/>
</dbReference>
<proteinExistence type="predicted"/>